<dbReference type="AlphaFoldDB" id="A0A0L6UHW8"/>
<keyword evidence="2" id="KW-1185">Reference proteome</keyword>
<evidence type="ECO:0000313" key="2">
    <source>
        <dbReference type="Proteomes" id="UP000037035"/>
    </source>
</evidence>
<gene>
    <name evidence="1" type="ORF">VP01_6437g1</name>
</gene>
<reference evidence="1 2" key="1">
    <citation type="submission" date="2015-08" db="EMBL/GenBank/DDBJ databases">
        <title>Next Generation Sequencing and Analysis of the Genome of Puccinia sorghi L Schw, the Causal Agent of Maize Common Rust.</title>
        <authorList>
            <person name="Rochi L."/>
            <person name="Burguener G."/>
            <person name="Darino M."/>
            <person name="Turjanski A."/>
            <person name="Kreff E."/>
            <person name="Dieguez M.J."/>
            <person name="Sacco F."/>
        </authorList>
    </citation>
    <scope>NUCLEOTIDE SEQUENCE [LARGE SCALE GENOMIC DNA]</scope>
    <source>
        <strain evidence="1 2">RO10H11247</strain>
    </source>
</reference>
<dbReference type="VEuPathDB" id="FungiDB:VP01_6437g1"/>
<dbReference type="STRING" id="27349.A0A0L6UHW8"/>
<evidence type="ECO:0000313" key="1">
    <source>
        <dbReference type="EMBL" id="KNZ47385.1"/>
    </source>
</evidence>
<dbReference type="Proteomes" id="UP000037035">
    <property type="component" value="Unassembled WGS sequence"/>
</dbReference>
<accession>A0A0L6UHW8</accession>
<proteinExistence type="predicted"/>
<protein>
    <submittedName>
        <fullName evidence="1">Uncharacterized protein</fullName>
    </submittedName>
</protein>
<organism evidence="1 2">
    <name type="scientific">Puccinia sorghi</name>
    <dbReference type="NCBI Taxonomy" id="27349"/>
    <lineage>
        <taxon>Eukaryota</taxon>
        <taxon>Fungi</taxon>
        <taxon>Dikarya</taxon>
        <taxon>Basidiomycota</taxon>
        <taxon>Pucciniomycotina</taxon>
        <taxon>Pucciniomycetes</taxon>
        <taxon>Pucciniales</taxon>
        <taxon>Pucciniaceae</taxon>
        <taxon>Puccinia</taxon>
    </lineage>
</organism>
<sequence length="43" mass="4791">MVLKSVVSSVLNQVLSAYVENFNPKQLNVGIWGGEYIKLNSHN</sequence>
<comment type="caution">
    <text evidence="1">The sequence shown here is derived from an EMBL/GenBank/DDBJ whole genome shotgun (WGS) entry which is preliminary data.</text>
</comment>
<name>A0A0L6UHW8_9BASI</name>
<dbReference type="EMBL" id="LAVV01011760">
    <property type="protein sequence ID" value="KNZ47385.1"/>
    <property type="molecule type" value="Genomic_DNA"/>
</dbReference>